<keyword evidence="1" id="KW-1133">Transmembrane helix</keyword>
<keyword evidence="1" id="KW-0812">Transmembrane</keyword>
<reference evidence="2" key="1">
    <citation type="submission" date="2022-11" db="EMBL/GenBank/DDBJ databases">
        <authorList>
            <person name="Petersen C."/>
        </authorList>
    </citation>
    <scope>NUCLEOTIDE SEQUENCE</scope>
    <source>
        <strain evidence="2">IBT 16849</strain>
    </source>
</reference>
<name>A0A9W9MTX5_9EURO</name>
<proteinExistence type="predicted"/>
<dbReference type="EMBL" id="JAPQKP010000002">
    <property type="protein sequence ID" value="KAJ5207509.1"/>
    <property type="molecule type" value="Genomic_DNA"/>
</dbReference>
<dbReference type="InterPro" id="IPR036259">
    <property type="entry name" value="MFS_trans_sf"/>
</dbReference>
<evidence type="ECO:0000313" key="3">
    <source>
        <dbReference type="Proteomes" id="UP001150879"/>
    </source>
</evidence>
<dbReference type="Gene3D" id="1.20.1250.20">
    <property type="entry name" value="MFS general substrate transporter like domains"/>
    <property type="match status" value="1"/>
</dbReference>
<feature type="non-terminal residue" evidence="2">
    <location>
        <position position="220"/>
    </location>
</feature>
<protein>
    <submittedName>
        <fullName evidence="2">Uncharacterized protein</fullName>
    </submittedName>
</protein>
<sequence>SRVRLLSNLILGQLRDDAGSIPSILQKGPSNAAPPFILELLTLAIGVRIFKQNVSPIILDQIRQTKSQTKHLKSGEMVIVDPDATAARTMLFFYGFMNIGAFGMLATYAEKYIGYWLSHPYHPRIEDHNDSTHIWDPANSDTLRSRGITVDWTVNDVARTLGLLEPLGLHRDVLQRRDAHLFTSHTVFLHIGACDVFLFSPFVTSMSVVSAKLERTKVQP</sequence>
<keyword evidence="3" id="KW-1185">Reference proteome</keyword>
<reference evidence="2" key="2">
    <citation type="journal article" date="2023" name="IMA Fungus">
        <title>Comparative genomic study of the Penicillium genus elucidates a diverse pangenome and 15 lateral gene transfer events.</title>
        <authorList>
            <person name="Petersen C."/>
            <person name="Sorensen T."/>
            <person name="Nielsen M.R."/>
            <person name="Sondergaard T.E."/>
            <person name="Sorensen J.L."/>
            <person name="Fitzpatrick D.A."/>
            <person name="Frisvad J.C."/>
            <person name="Nielsen K.L."/>
        </authorList>
    </citation>
    <scope>NUCLEOTIDE SEQUENCE</scope>
    <source>
        <strain evidence="2">IBT 16849</strain>
    </source>
</reference>
<evidence type="ECO:0000313" key="2">
    <source>
        <dbReference type="EMBL" id="KAJ5207509.1"/>
    </source>
</evidence>
<dbReference type="AlphaFoldDB" id="A0A9W9MTX5"/>
<evidence type="ECO:0000256" key="1">
    <source>
        <dbReference type="SAM" id="Phobius"/>
    </source>
</evidence>
<comment type="caution">
    <text evidence="2">The sequence shown here is derived from an EMBL/GenBank/DDBJ whole genome shotgun (WGS) entry which is preliminary data.</text>
</comment>
<feature type="transmembrane region" description="Helical" evidence="1">
    <location>
        <begin position="187"/>
        <end position="209"/>
    </location>
</feature>
<organism evidence="2 3">
    <name type="scientific">Penicillium cf. griseofulvum</name>
    <dbReference type="NCBI Taxonomy" id="2972120"/>
    <lineage>
        <taxon>Eukaryota</taxon>
        <taxon>Fungi</taxon>
        <taxon>Dikarya</taxon>
        <taxon>Ascomycota</taxon>
        <taxon>Pezizomycotina</taxon>
        <taxon>Eurotiomycetes</taxon>
        <taxon>Eurotiomycetidae</taxon>
        <taxon>Eurotiales</taxon>
        <taxon>Aspergillaceae</taxon>
        <taxon>Penicillium</taxon>
    </lineage>
</organism>
<keyword evidence="1" id="KW-0472">Membrane</keyword>
<accession>A0A9W9MTX5</accession>
<gene>
    <name evidence="2" type="ORF">N7472_003957</name>
</gene>
<feature type="transmembrane region" description="Helical" evidence="1">
    <location>
        <begin position="91"/>
        <end position="109"/>
    </location>
</feature>
<dbReference type="Proteomes" id="UP001150879">
    <property type="component" value="Unassembled WGS sequence"/>
</dbReference>